<keyword evidence="2" id="KW-1185">Reference proteome</keyword>
<reference evidence="1 2" key="1">
    <citation type="journal article" date="2013" name="Mar. Genomics">
        <title>Expression of sulfatases in Rhodopirellula baltica and the diversity of sulfatases in the genus Rhodopirellula.</title>
        <authorList>
            <person name="Wegner C.E."/>
            <person name="Richter-Heitmann T."/>
            <person name="Klindworth A."/>
            <person name="Klockow C."/>
            <person name="Richter M."/>
            <person name="Achstetter T."/>
            <person name="Glockner F.O."/>
            <person name="Harder J."/>
        </authorList>
    </citation>
    <scope>NUCLEOTIDE SEQUENCE [LARGE SCALE GENOMIC DNA]</scope>
    <source>
        <strain evidence="1 2">SM41</strain>
    </source>
</reference>
<accession>M5U411</accession>
<name>M5U411_9BACT</name>
<protein>
    <submittedName>
        <fullName evidence="1">Uncharacterized protein</fullName>
    </submittedName>
</protein>
<evidence type="ECO:0000313" key="1">
    <source>
        <dbReference type="EMBL" id="EMI56190.1"/>
    </source>
</evidence>
<evidence type="ECO:0000313" key="2">
    <source>
        <dbReference type="Proteomes" id="UP000011885"/>
    </source>
</evidence>
<proteinExistence type="predicted"/>
<comment type="caution">
    <text evidence="1">The sequence shown here is derived from an EMBL/GenBank/DDBJ whole genome shotgun (WGS) entry which is preliminary data.</text>
</comment>
<gene>
    <name evidence="1" type="ORF">RSSM_02387</name>
</gene>
<dbReference type="PATRIC" id="fig|1263870.3.peg.2538"/>
<organism evidence="1 2">
    <name type="scientific">Rhodopirellula sallentina SM41</name>
    <dbReference type="NCBI Taxonomy" id="1263870"/>
    <lineage>
        <taxon>Bacteria</taxon>
        <taxon>Pseudomonadati</taxon>
        <taxon>Planctomycetota</taxon>
        <taxon>Planctomycetia</taxon>
        <taxon>Pirellulales</taxon>
        <taxon>Pirellulaceae</taxon>
        <taxon>Rhodopirellula</taxon>
    </lineage>
</organism>
<sequence>MRIFNKIHYRLPEDQAASEYESIFVEFRDRDRARQITGCIKTFHRW</sequence>
<dbReference type="AlphaFoldDB" id="M5U411"/>
<dbReference type="EMBL" id="ANOH01000164">
    <property type="protein sequence ID" value="EMI56190.1"/>
    <property type="molecule type" value="Genomic_DNA"/>
</dbReference>
<dbReference type="Proteomes" id="UP000011885">
    <property type="component" value="Unassembled WGS sequence"/>
</dbReference>